<comment type="caution">
    <text evidence="1">The sequence shown here is derived from an EMBL/GenBank/DDBJ whole genome shotgun (WGS) entry which is preliminary data.</text>
</comment>
<evidence type="ECO:0000313" key="1">
    <source>
        <dbReference type="EMBL" id="KAK4020273.1"/>
    </source>
</evidence>
<dbReference type="Proteomes" id="UP001234178">
    <property type="component" value="Unassembled WGS sequence"/>
</dbReference>
<sequence>MKRVQSERLNGNGGMFGFPPVRGNWRREFYSKSNIEIVEPELEYLITLSRPLLERHSPATYIFKRMENYLKQQDLSSPSSFAVCTVSLLPTGVPKDGGGGFLFSIRFS</sequence>
<gene>
    <name evidence="1" type="ORF">OUZ56_002265</name>
</gene>
<dbReference type="EMBL" id="JAOYFB010000036">
    <property type="protein sequence ID" value="KAK4020273.1"/>
    <property type="molecule type" value="Genomic_DNA"/>
</dbReference>
<evidence type="ECO:0000313" key="2">
    <source>
        <dbReference type="Proteomes" id="UP001234178"/>
    </source>
</evidence>
<accession>A0ABR0A5K9</accession>
<proteinExistence type="predicted"/>
<protein>
    <submittedName>
        <fullName evidence="1">Uncharacterized protein</fullName>
    </submittedName>
</protein>
<keyword evidence="2" id="KW-1185">Reference proteome</keyword>
<name>A0ABR0A5K9_9CRUS</name>
<organism evidence="1 2">
    <name type="scientific">Daphnia magna</name>
    <dbReference type="NCBI Taxonomy" id="35525"/>
    <lineage>
        <taxon>Eukaryota</taxon>
        <taxon>Metazoa</taxon>
        <taxon>Ecdysozoa</taxon>
        <taxon>Arthropoda</taxon>
        <taxon>Crustacea</taxon>
        <taxon>Branchiopoda</taxon>
        <taxon>Diplostraca</taxon>
        <taxon>Cladocera</taxon>
        <taxon>Anomopoda</taxon>
        <taxon>Daphniidae</taxon>
        <taxon>Daphnia</taxon>
    </lineage>
</organism>
<reference evidence="1 2" key="1">
    <citation type="journal article" date="2023" name="Nucleic Acids Res.">
        <title>The hologenome of Daphnia magna reveals possible DNA methylation and microbiome-mediated evolution of the host genome.</title>
        <authorList>
            <person name="Chaturvedi A."/>
            <person name="Li X."/>
            <person name="Dhandapani V."/>
            <person name="Marshall H."/>
            <person name="Kissane S."/>
            <person name="Cuenca-Cambronero M."/>
            <person name="Asole G."/>
            <person name="Calvet F."/>
            <person name="Ruiz-Romero M."/>
            <person name="Marangio P."/>
            <person name="Guigo R."/>
            <person name="Rago D."/>
            <person name="Mirbahai L."/>
            <person name="Eastwood N."/>
            <person name="Colbourne J.K."/>
            <person name="Zhou J."/>
            <person name="Mallon E."/>
            <person name="Orsini L."/>
        </authorList>
    </citation>
    <scope>NUCLEOTIDE SEQUENCE [LARGE SCALE GENOMIC DNA]</scope>
    <source>
        <strain evidence="1">LRV0_1</strain>
    </source>
</reference>